<dbReference type="PRINTS" id="PR00080">
    <property type="entry name" value="SDRFAMILY"/>
</dbReference>
<dbReference type="EMBL" id="MU001640">
    <property type="protein sequence ID" value="KAF2479895.1"/>
    <property type="molecule type" value="Genomic_DNA"/>
</dbReference>
<dbReference type="UniPathway" id="UPA00659"/>
<accession>A0A6A6PJ00</accession>
<keyword evidence="8" id="KW-0576">Peroxisome</keyword>
<evidence type="ECO:0000256" key="11">
    <source>
        <dbReference type="SAM" id="MobiDB-lite"/>
    </source>
</evidence>
<dbReference type="InterPro" id="IPR054357">
    <property type="entry name" value="MFE-2_N"/>
</dbReference>
<dbReference type="PRINTS" id="PR00081">
    <property type="entry name" value="GDHRDH"/>
</dbReference>
<evidence type="ECO:0000256" key="9">
    <source>
        <dbReference type="ARBA" id="ARBA00023235"/>
    </source>
</evidence>
<dbReference type="InterPro" id="IPR051687">
    <property type="entry name" value="Peroxisomal_Beta-Oxidation"/>
</dbReference>
<dbReference type="InterPro" id="IPR002539">
    <property type="entry name" value="MaoC-like_dom"/>
</dbReference>
<name>A0A6A6PJ00_9PEZI</name>
<keyword evidence="14" id="KW-1185">Reference proteome</keyword>
<dbReference type="FunFam" id="3.40.50.720:FF:000084">
    <property type="entry name" value="Short-chain dehydrogenase reductase"/>
    <property type="match status" value="1"/>
</dbReference>
<keyword evidence="10" id="KW-0456">Lyase</keyword>
<dbReference type="PANTHER" id="PTHR45024">
    <property type="entry name" value="DEHYDROGENASES, SHORT CHAIN"/>
    <property type="match status" value="1"/>
</dbReference>
<dbReference type="InterPro" id="IPR020904">
    <property type="entry name" value="Sc_DH/Rdtase_CS"/>
</dbReference>
<dbReference type="PROSITE" id="PS00061">
    <property type="entry name" value="ADH_SHORT"/>
    <property type="match status" value="2"/>
</dbReference>
<dbReference type="GeneID" id="54475469"/>
<dbReference type="SUPFAM" id="SSF51735">
    <property type="entry name" value="NAD(P)-binding Rossmann-fold domains"/>
    <property type="match status" value="2"/>
</dbReference>
<feature type="domain" description="Ketoreductase" evidence="12">
    <location>
        <begin position="10"/>
        <end position="208"/>
    </location>
</feature>
<sequence>MAEQLRYDNQVVVVTGAGNGLGKIFAKFFASRGAKVVVNDLGGTFNGKPGGKSGNAAAVADVVVREIKDAGGEAVANYNGVQEGEKIIKTAIDAYGRVDILINNAGILRDITLRNMKDEDWDAIMEVHVHGSMRTARAAWPHFRKQRYGRIINTSSSAGLFGNFGQSNYASAKFALIGFTETLAKEGAKYNILANVYAPGAASRLTQTVWPPEMMEAMKPDYVVPLVAILAHSSCKESGSIFEAAAGHFSKIRWERSKGFLAKPDESLTADVVLRNWDKVVDFRNAEHPSAVFDGVALLEQANKLPANTGGERLNFKGRVALVTGAGAGLGRAYAMDFAKLGAKVVVNDLKGAEEVAQEIRDAKGDAIAVSKSVEDGDAIVKAVIDAYGRIDIVVNNAGILRDKAFQNMTDELWYPVFNIHLRGVYKIQKAAWPHFLKQKYGRVVNITSTSGVYGNFGQANYSTAKSGIVGFTKSTAREGAKYNITVNVVAPSAGTNMTRTVWADEMVSSIRPEFVAPLVTALCSEKPPASGQLFEAGSGCFAATRWQRARGYDFEHEKGVPEVEAVAKVFNQIIDFDNGQADNPDTPAEGSKYTIGNVLKNPKLKALLSDENKENRRYLSKQQQVKDMEKKYVDYSYTVRDCILYNLGVGAKHTELPLVFEGANDFAVLPTFGVVPAYFAKPPFEVKDLVPNYDQRQVLHGEQYLEIKQFPIPTSGNLRTETHLIEVVDKGNAALVRRGNTTVDASNKPVFYSESVSFIRKSGGFGGAKQGSERGAATAANNPPKRSPDKVIEEKTDEGLAAIYRLMGDYNPLHIDPSFSKVGGFDIPILHGLASFGISGKHVFQTYGMFKNIKVRFSGVVLPGQTIVTEMWKEGGKVIFAAKVKETGKPCLSSAAVELVGEKANL</sequence>
<dbReference type="Gene3D" id="3.40.50.720">
    <property type="entry name" value="NAD(P)-binding Rossmann-like Domain"/>
    <property type="match status" value="2"/>
</dbReference>
<reference evidence="13" key="1">
    <citation type="journal article" date="2020" name="Stud. Mycol.">
        <title>101 Dothideomycetes genomes: a test case for predicting lifestyles and emergence of pathogens.</title>
        <authorList>
            <person name="Haridas S."/>
            <person name="Albert R."/>
            <person name="Binder M."/>
            <person name="Bloem J."/>
            <person name="Labutti K."/>
            <person name="Salamov A."/>
            <person name="Andreopoulos B."/>
            <person name="Baker S."/>
            <person name="Barry K."/>
            <person name="Bills G."/>
            <person name="Bluhm B."/>
            <person name="Cannon C."/>
            <person name="Castanera R."/>
            <person name="Culley D."/>
            <person name="Daum C."/>
            <person name="Ezra D."/>
            <person name="Gonzalez J."/>
            <person name="Henrissat B."/>
            <person name="Kuo A."/>
            <person name="Liang C."/>
            <person name="Lipzen A."/>
            <person name="Lutzoni F."/>
            <person name="Magnuson J."/>
            <person name="Mondo S."/>
            <person name="Nolan M."/>
            <person name="Ohm R."/>
            <person name="Pangilinan J."/>
            <person name="Park H.-J."/>
            <person name="Ramirez L."/>
            <person name="Alfaro M."/>
            <person name="Sun H."/>
            <person name="Tritt A."/>
            <person name="Yoshinaga Y."/>
            <person name="Zwiers L.-H."/>
            <person name="Turgeon B."/>
            <person name="Goodwin S."/>
            <person name="Spatafora J."/>
            <person name="Crous P."/>
            <person name="Grigoriev I."/>
        </authorList>
    </citation>
    <scope>NUCLEOTIDE SEQUENCE</scope>
    <source>
        <strain evidence="13">CBS 113389</strain>
    </source>
</reference>
<protein>
    <recommendedName>
        <fullName evidence="12">Ketoreductase domain-containing protein</fullName>
    </recommendedName>
</protein>
<dbReference type="Pfam" id="PF00106">
    <property type="entry name" value="adh_short"/>
    <property type="match status" value="2"/>
</dbReference>
<keyword evidence="5" id="KW-0521">NADP</keyword>
<comment type="subcellular location">
    <subcellularLocation>
        <location evidence="1">Peroxisome</location>
    </subcellularLocation>
</comment>
<dbReference type="InterPro" id="IPR029069">
    <property type="entry name" value="HotDog_dom_sf"/>
</dbReference>
<dbReference type="OrthoDB" id="3592703at2759"/>
<evidence type="ECO:0000256" key="10">
    <source>
        <dbReference type="ARBA" id="ARBA00023239"/>
    </source>
</evidence>
<evidence type="ECO:0000256" key="5">
    <source>
        <dbReference type="ARBA" id="ARBA00022857"/>
    </source>
</evidence>
<dbReference type="Pfam" id="PF01575">
    <property type="entry name" value="MaoC_dehydratas"/>
    <property type="match status" value="1"/>
</dbReference>
<keyword evidence="9" id="KW-0413">Isomerase</keyword>
<proteinExistence type="inferred from homology"/>
<dbReference type="SUPFAM" id="SSF54637">
    <property type="entry name" value="Thioesterase/thiol ester dehydrase-isomerase"/>
    <property type="match status" value="2"/>
</dbReference>
<evidence type="ECO:0000256" key="8">
    <source>
        <dbReference type="ARBA" id="ARBA00023140"/>
    </source>
</evidence>
<evidence type="ECO:0000259" key="12">
    <source>
        <dbReference type="SMART" id="SM00822"/>
    </source>
</evidence>
<dbReference type="InterPro" id="IPR057326">
    <property type="entry name" value="KR_dom"/>
</dbReference>
<dbReference type="GO" id="GO:0004300">
    <property type="term" value="F:enoyl-CoA hydratase activity"/>
    <property type="evidence" value="ECO:0007669"/>
    <property type="project" value="UniProtKB-ARBA"/>
</dbReference>
<dbReference type="GO" id="GO:0006635">
    <property type="term" value="P:fatty acid beta-oxidation"/>
    <property type="evidence" value="ECO:0007669"/>
    <property type="project" value="UniProtKB-UniPathway"/>
</dbReference>
<organism evidence="13 14">
    <name type="scientific">Neohortaea acidophila</name>
    <dbReference type="NCBI Taxonomy" id="245834"/>
    <lineage>
        <taxon>Eukaryota</taxon>
        <taxon>Fungi</taxon>
        <taxon>Dikarya</taxon>
        <taxon>Ascomycota</taxon>
        <taxon>Pezizomycotina</taxon>
        <taxon>Dothideomycetes</taxon>
        <taxon>Dothideomycetidae</taxon>
        <taxon>Mycosphaerellales</taxon>
        <taxon>Teratosphaeriaceae</taxon>
        <taxon>Neohortaea</taxon>
    </lineage>
</organism>
<dbReference type="InterPro" id="IPR036291">
    <property type="entry name" value="NAD(P)-bd_dom_sf"/>
</dbReference>
<keyword evidence="6" id="KW-0560">Oxidoreductase</keyword>
<evidence type="ECO:0000256" key="7">
    <source>
        <dbReference type="ARBA" id="ARBA00023098"/>
    </source>
</evidence>
<dbReference type="InterPro" id="IPR002347">
    <property type="entry name" value="SDR_fam"/>
</dbReference>
<evidence type="ECO:0000313" key="13">
    <source>
        <dbReference type="EMBL" id="KAF2479895.1"/>
    </source>
</evidence>
<feature type="region of interest" description="Disordered" evidence="11">
    <location>
        <begin position="766"/>
        <end position="791"/>
    </location>
</feature>
<dbReference type="CDD" id="cd03448">
    <property type="entry name" value="HDE_HSD"/>
    <property type="match status" value="1"/>
</dbReference>
<dbReference type="AlphaFoldDB" id="A0A6A6PJ00"/>
<dbReference type="Gene3D" id="3.10.129.10">
    <property type="entry name" value="Hotdog Thioesterase"/>
    <property type="match status" value="1"/>
</dbReference>
<comment type="pathway">
    <text evidence="2">Lipid metabolism; fatty acid beta-oxidation.</text>
</comment>
<evidence type="ECO:0000313" key="14">
    <source>
        <dbReference type="Proteomes" id="UP000799767"/>
    </source>
</evidence>
<dbReference type="FunFam" id="3.40.50.720:FF:000410">
    <property type="entry name" value="Peroxisomal multifunctional beta-oxidation protein"/>
    <property type="match status" value="1"/>
</dbReference>
<evidence type="ECO:0000256" key="1">
    <source>
        <dbReference type="ARBA" id="ARBA00004275"/>
    </source>
</evidence>
<evidence type="ECO:0000256" key="6">
    <source>
        <dbReference type="ARBA" id="ARBA00023002"/>
    </source>
</evidence>
<keyword evidence="4" id="KW-0276">Fatty acid metabolism</keyword>
<evidence type="ECO:0000256" key="2">
    <source>
        <dbReference type="ARBA" id="ARBA00005005"/>
    </source>
</evidence>
<dbReference type="GO" id="GO:0005777">
    <property type="term" value="C:peroxisome"/>
    <property type="evidence" value="ECO:0007669"/>
    <property type="project" value="UniProtKB-SubCell"/>
</dbReference>
<dbReference type="Proteomes" id="UP000799767">
    <property type="component" value="Unassembled WGS sequence"/>
</dbReference>
<keyword evidence="7" id="KW-0443">Lipid metabolism</keyword>
<dbReference type="RefSeq" id="XP_033586465.1">
    <property type="nucleotide sequence ID" value="XM_033734467.1"/>
</dbReference>
<dbReference type="GO" id="GO:0016853">
    <property type="term" value="F:isomerase activity"/>
    <property type="evidence" value="ECO:0007669"/>
    <property type="project" value="UniProtKB-KW"/>
</dbReference>
<dbReference type="PANTHER" id="PTHR45024:SF2">
    <property type="entry name" value="SCP2 DOMAIN-CONTAINING PROTEIN"/>
    <property type="match status" value="1"/>
</dbReference>
<dbReference type="SMART" id="SM00822">
    <property type="entry name" value="PKS_KR"/>
    <property type="match status" value="1"/>
</dbReference>
<evidence type="ECO:0000256" key="3">
    <source>
        <dbReference type="ARBA" id="ARBA00006484"/>
    </source>
</evidence>
<evidence type="ECO:0000256" key="4">
    <source>
        <dbReference type="ARBA" id="ARBA00022832"/>
    </source>
</evidence>
<gene>
    <name evidence="13" type="ORF">BDY17DRAFT_302883</name>
</gene>
<comment type="similarity">
    <text evidence="3">Belongs to the short-chain dehydrogenases/reductases (SDR) family.</text>
</comment>
<dbReference type="GO" id="GO:0016491">
    <property type="term" value="F:oxidoreductase activity"/>
    <property type="evidence" value="ECO:0007669"/>
    <property type="project" value="UniProtKB-KW"/>
</dbReference>
<dbReference type="CDD" id="cd05353">
    <property type="entry name" value="hydroxyacyl-CoA-like_DH_SDR_c-like"/>
    <property type="match status" value="2"/>
</dbReference>
<dbReference type="Pfam" id="PF22622">
    <property type="entry name" value="MFE-2_hydrat-2_N"/>
    <property type="match status" value="1"/>
</dbReference>